<organism evidence="2">
    <name type="scientific">Fagus sylvatica</name>
    <name type="common">Beechnut</name>
    <dbReference type="NCBI Taxonomy" id="28930"/>
    <lineage>
        <taxon>Eukaryota</taxon>
        <taxon>Viridiplantae</taxon>
        <taxon>Streptophyta</taxon>
        <taxon>Embryophyta</taxon>
        <taxon>Tracheophyta</taxon>
        <taxon>Spermatophyta</taxon>
        <taxon>Magnoliopsida</taxon>
        <taxon>eudicotyledons</taxon>
        <taxon>Gunneridae</taxon>
        <taxon>Pentapetalae</taxon>
        <taxon>rosids</taxon>
        <taxon>fabids</taxon>
        <taxon>Fagales</taxon>
        <taxon>Fagaceae</taxon>
        <taxon>Fagus</taxon>
    </lineage>
</organism>
<name>A0A2N9FA10_FAGSY</name>
<feature type="region of interest" description="Disordered" evidence="1">
    <location>
        <begin position="20"/>
        <end position="46"/>
    </location>
</feature>
<reference evidence="2" key="1">
    <citation type="submission" date="2018-02" db="EMBL/GenBank/DDBJ databases">
        <authorList>
            <person name="Cohen D.B."/>
            <person name="Kent A.D."/>
        </authorList>
    </citation>
    <scope>NUCLEOTIDE SEQUENCE</scope>
</reference>
<dbReference type="EMBL" id="OIVN01000664">
    <property type="protein sequence ID" value="SPC83679.1"/>
    <property type="molecule type" value="Genomic_DNA"/>
</dbReference>
<evidence type="ECO:0000313" key="2">
    <source>
        <dbReference type="EMBL" id="SPC83679.1"/>
    </source>
</evidence>
<sequence>MHATTKSNLANINSKIRITQQEVREEEGEREAIEGRFGAPSRGEASPLKADLARRAVVRRGHPEATTKLGTAVVNGGGSRQVASLTATISSEIKAMAVAVVVEDGSGAGTTTCCGAPCAIV</sequence>
<evidence type="ECO:0000256" key="1">
    <source>
        <dbReference type="SAM" id="MobiDB-lite"/>
    </source>
</evidence>
<gene>
    <name evidence="2" type="ORF">FSB_LOCUS11561</name>
</gene>
<protein>
    <submittedName>
        <fullName evidence="2">Uncharacterized protein</fullName>
    </submittedName>
</protein>
<accession>A0A2N9FA10</accession>
<dbReference type="AlphaFoldDB" id="A0A2N9FA10"/>
<proteinExistence type="predicted"/>